<dbReference type="CDD" id="cd16630">
    <property type="entry name" value="RING-HC_RBR_RNF216"/>
    <property type="match status" value="1"/>
</dbReference>
<organism evidence="11 12">
    <name type="scientific">Rhodotorula toruloides</name>
    <name type="common">Yeast</name>
    <name type="synonym">Rhodosporidium toruloides</name>
    <dbReference type="NCBI Taxonomy" id="5286"/>
    <lineage>
        <taxon>Eukaryota</taxon>
        <taxon>Fungi</taxon>
        <taxon>Dikarya</taxon>
        <taxon>Basidiomycota</taxon>
        <taxon>Pucciniomycotina</taxon>
        <taxon>Microbotryomycetes</taxon>
        <taxon>Sporidiobolales</taxon>
        <taxon>Sporidiobolaceae</taxon>
        <taxon>Rhodotorula</taxon>
    </lineage>
</organism>
<dbReference type="CDD" id="cd20353">
    <property type="entry name" value="Rcat_RBR_RNF216"/>
    <property type="match status" value="1"/>
</dbReference>
<keyword evidence="4" id="KW-0677">Repeat</keyword>
<evidence type="ECO:0000256" key="2">
    <source>
        <dbReference type="ARBA" id="ARBA00022679"/>
    </source>
</evidence>
<dbReference type="CDD" id="cd20339">
    <property type="entry name" value="BRcat_RBR_RNF216"/>
    <property type="match status" value="1"/>
</dbReference>
<evidence type="ECO:0000256" key="8">
    <source>
        <dbReference type="SAM" id="Coils"/>
    </source>
</evidence>
<dbReference type="InterPro" id="IPR044066">
    <property type="entry name" value="TRIAD_supradom"/>
</dbReference>
<evidence type="ECO:0000256" key="7">
    <source>
        <dbReference type="ARBA" id="ARBA00022833"/>
    </source>
</evidence>
<dbReference type="PANTHER" id="PTHR22770:SF47">
    <property type="entry name" value="E3 UBIQUITIN-PROTEIN LIGASE RNF216"/>
    <property type="match status" value="1"/>
</dbReference>
<dbReference type="InterPro" id="IPR051628">
    <property type="entry name" value="LUBAC_E3_Ligases"/>
</dbReference>
<evidence type="ECO:0000256" key="6">
    <source>
        <dbReference type="ARBA" id="ARBA00022786"/>
    </source>
</evidence>
<dbReference type="SMART" id="SM00647">
    <property type="entry name" value="IBR"/>
    <property type="match status" value="2"/>
</dbReference>
<dbReference type="GO" id="GO:0061630">
    <property type="term" value="F:ubiquitin protein ligase activity"/>
    <property type="evidence" value="ECO:0007669"/>
    <property type="project" value="UniProtKB-EC"/>
</dbReference>
<gene>
    <name evidence="11" type="primary">FGENESH: predicted gene_4.18</name>
    <name evidence="11" type="ORF">BN2166_0022420</name>
</gene>
<evidence type="ECO:0000256" key="9">
    <source>
        <dbReference type="SAM" id="MobiDB-lite"/>
    </source>
</evidence>
<evidence type="ECO:0000313" key="12">
    <source>
        <dbReference type="Proteomes" id="UP000199069"/>
    </source>
</evidence>
<accession>A0A0K3CGT5</accession>
<evidence type="ECO:0000256" key="3">
    <source>
        <dbReference type="ARBA" id="ARBA00022723"/>
    </source>
</evidence>
<dbReference type="InterPro" id="IPR047545">
    <property type="entry name" value="BRcat_RBR_RNF216"/>
</dbReference>
<feature type="compositionally biased region" description="Low complexity" evidence="9">
    <location>
        <begin position="123"/>
        <end position="132"/>
    </location>
</feature>
<protein>
    <submittedName>
        <fullName evidence="11">BY PROTMAP: gi|472580488|gb|EMS18284.1| E3 ubiquitin-protein ligase RNF216 [Rhodosporidium toruloides NP11] gi|647402284|emb|CDR48566.1| RHTO0S18e02938g1_1 [Rhodosporidium toruloides]</fullName>
    </submittedName>
</protein>
<dbReference type="InterPro" id="IPR047544">
    <property type="entry name" value="RING-HC_RBR_RNF216"/>
</dbReference>
<evidence type="ECO:0000256" key="5">
    <source>
        <dbReference type="ARBA" id="ARBA00022771"/>
    </source>
</evidence>
<dbReference type="STRING" id="5286.A0A0K3CGT5"/>
<evidence type="ECO:0000313" key="11">
    <source>
        <dbReference type="EMBL" id="CTR06381.1"/>
    </source>
</evidence>
<feature type="coiled-coil region" evidence="8">
    <location>
        <begin position="420"/>
        <end position="458"/>
    </location>
</feature>
<feature type="domain" description="RING-type" evidence="10">
    <location>
        <begin position="458"/>
        <end position="671"/>
    </location>
</feature>
<dbReference type="GO" id="GO:0008270">
    <property type="term" value="F:zinc ion binding"/>
    <property type="evidence" value="ECO:0007669"/>
    <property type="project" value="UniProtKB-KW"/>
</dbReference>
<evidence type="ECO:0000256" key="4">
    <source>
        <dbReference type="ARBA" id="ARBA00022737"/>
    </source>
</evidence>
<keyword evidence="5" id="KW-0863">Zinc-finger</keyword>
<dbReference type="InterPro" id="IPR002867">
    <property type="entry name" value="IBR_dom"/>
</dbReference>
<dbReference type="SUPFAM" id="SSF57850">
    <property type="entry name" value="RING/U-box"/>
    <property type="match status" value="2"/>
</dbReference>
<dbReference type="Gene3D" id="1.20.120.1750">
    <property type="match status" value="1"/>
</dbReference>
<keyword evidence="7" id="KW-0862">Zinc</keyword>
<keyword evidence="3" id="KW-0479">Metal-binding</keyword>
<sequence>MALAARTEPRNGSAAAHDSPAEDNDEVALAPPAAVNVLRAWDRTADVAVTFEEDCSISMESPRIQAALGLLVDLLDTPNADPLSSPVAAGSKAASSSTQKRPLSPAPVLDLDPMPSQKRARAGARSAGRAKGVNGTAVGRKLGKGKGKEVEVVLGSSDEEQVDPLADSSIEIITSPVKARRGVRVDKGKGRAIEIEPSPEPAAVPAGELLLLSDDDEPLDATTANDALTANEATPPAAEPTPLEQILFLIPDVLPDHAQALLESPDHGGNVEAVVYHLLEQNGKYPKIEEPENKAEEKKDWLDVQDRRRTETPSPLYRKMALDHLYAAFPLLPAASIKKTFLSSDCASFFAPTYQLLKKRLNAGEYDAQKLKKGRKPPKQTMRLSITSTVDEEGKAHRVVEEIEAEAPDELKQEIEWLKARLLRERHERLRSEREEKAAQEERERVELLNEQARQNGEAVECGCCFDEVALENSAQCAEGHLFCKTCAVANASDRIGRRQAVLPCMTAECTAIFPPATYPSFLPPRMIESLASIAQQVDLDTAFDAVDGFEKCPFCPYACYIDNPQERLLRCERAECRKVTCRQCKKESHLPLTCEEADKDSRLAGVHAVAEAMSAALIRPCPSCRVPATKIDGCNKMTCSQCHAHWCYVCRKQITNGYAHFNQAKCPQFDDTRMREHNEVEAARLAAQADLDDLTKADAAVLADEAPVRGPPVFPQRHNVVPPAARLPNVVAAPLAPAQAARDFQDVMARVQVAQNGMLAAILAWRR</sequence>
<keyword evidence="8" id="KW-0175">Coiled coil</keyword>
<keyword evidence="12" id="KW-1185">Reference proteome</keyword>
<proteinExistence type="predicted"/>
<feature type="region of interest" description="Disordered" evidence="9">
    <location>
        <begin position="83"/>
        <end position="145"/>
    </location>
</feature>
<evidence type="ECO:0000259" key="10">
    <source>
        <dbReference type="PROSITE" id="PS51873"/>
    </source>
</evidence>
<feature type="region of interest" description="Disordered" evidence="9">
    <location>
        <begin position="1"/>
        <end position="28"/>
    </location>
</feature>
<evidence type="ECO:0000256" key="1">
    <source>
        <dbReference type="ARBA" id="ARBA00004906"/>
    </source>
</evidence>
<dbReference type="Pfam" id="PF26200">
    <property type="entry name" value="Rcat_RNF216"/>
    <property type="match status" value="1"/>
</dbReference>
<name>A0A0K3CGT5_RHOTO</name>
<dbReference type="PROSITE" id="PS51873">
    <property type="entry name" value="TRIAD"/>
    <property type="match status" value="1"/>
</dbReference>
<keyword evidence="6" id="KW-0833">Ubl conjugation pathway</keyword>
<reference evidence="11 12" key="1">
    <citation type="submission" date="2015-07" db="EMBL/GenBank/DDBJ databases">
        <authorList>
            <person name="Cajimat M.N.B."/>
            <person name="Milazzo M.L."/>
            <person name="Fulhorst C.F."/>
        </authorList>
    </citation>
    <scope>NUCLEOTIDE SEQUENCE [LARGE SCALE GENOMIC DNA]</scope>
    <source>
        <strain evidence="11">Single colony</strain>
    </source>
</reference>
<keyword evidence="2" id="KW-0808">Transferase</keyword>
<comment type="pathway">
    <text evidence="1">Protein modification; protein ubiquitination.</text>
</comment>
<dbReference type="InterPro" id="IPR047546">
    <property type="entry name" value="Rcat_RBR_RNF216"/>
</dbReference>
<dbReference type="OMA" id="HCKEDWA"/>
<dbReference type="Proteomes" id="UP000199069">
    <property type="component" value="Unassembled WGS sequence"/>
</dbReference>
<dbReference type="PANTHER" id="PTHR22770">
    <property type="entry name" value="UBIQUITIN CONJUGATING ENZYME 7 INTERACTING PROTEIN-RELATED"/>
    <property type="match status" value="1"/>
</dbReference>
<dbReference type="EMBL" id="CWKI01000004">
    <property type="protein sequence ID" value="CTR06381.1"/>
    <property type="molecule type" value="Genomic_DNA"/>
</dbReference>
<dbReference type="AlphaFoldDB" id="A0A0K3CGT5"/>